<gene>
    <name evidence="1" type="ORF">GIB67_017481</name>
</gene>
<sequence length="165" mass="18316">MGIRLQVVSHAKQILQRSLFAPAVAANIPKGHVAVYIGESRKKSTMRSKLRPHGWAENAKDGAMFLALSPNTSTLAIHAHAFFKWYLCSTFHELLNSQVRMMKASSLHGIQSDLLGHLWPLLGQKVAVEESVLHETHQRNNTHISWRSVEDKYGSLKGSGGKGKL</sequence>
<organism evidence="1 2">
    <name type="scientific">Kingdonia uniflora</name>
    <dbReference type="NCBI Taxonomy" id="39325"/>
    <lineage>
        <taxon>Eukaryota</taxon>
        <taxon>Viridiplantae</taxon>
        <taxon>Streptophyta</taxon>
        <taxon>Embryophyta</taxon>
        <taxon>Tracheophyta</taxon>
        <taxon>Spermatophyta</taxon>
        <taxon>Magnoliopsida</taxon>
        <taxon>Ranunculales</taxon>
        <taxon>Circaeasteraceae</taxon>
        <taxon>Kingdonia</taxon>
    </lineage>
</organism>
<keyword evidence="2" id="KW-1185">Reference proteome</keyword>
<dbReference type="AlphaFoldDB" id="A0A7J7M4Q0"/>
<dbReference type="EMBL" id="JACGCM010001782">
    <property type="protein sequence ID" value="KAF6149748.1"/>
    <property type="molecule type" value="Genomic_DNA"/>
</dbReference>
<accession>A0A7J7M4Q0</accession>
<name>A0A7J7M4Q0_9MAGN</name>
<reference evidence="1 2" key="1">
    <citation type="journal article" date="2020" name="IScience">
        <title>Genome Sequencing of the Endangered Kingdonia uniflora (Circaeasteraceae, Ranunculales) Reveals Potential Mechanisms of Evolutionary Specialization.</title>
        <authorList>
            <person name="Sun Y."/>
            <person name="Deng T."/>
            <person name="Zhang A."/>
            <person name="Moore M.J."/>
            <person name="Landis J.B."/>
            <person name="Lin N."/>
            <person name="Zhang H."/>
            <person name="Zhang X."/>
            <person name="Huang J."/>
            <person name="Zhang X."/>
            <person name="Sun H."/>
            <person name="Wang H."/>
        </authorList>
    </citation>
    <scope>NUCLEOTIDE SEQUENCE [LARGE SCALE GENOMIC DNA]</scope>
    <source>
        <strain evidence="1">TB1705</strain>
        <tissue evidence="1">Leaf</tissue>
    </source>
</reference>
<evidence type="ECO:0000313" key="2">
    <source>
        <dbReference type="Proteomes" id="UP000541444"/>
    </source>
</evidence>
<protein>
    <submittedName>
        <fullName evidence="1">Uncharacterized protein</fullName>
    </submittedName>
</protein>
<dbReference type="Proteomes" id="UP000541444">
    <property type="component" value="Unassembled WGS sequence"/>
</dbReference>
<proteinExistence type="predicted"/>
<evidence type="ECO:0000313" key="1">
    <source>
        <dbReference type="EMBL" id="KAF6149748.1"/>
    </source>
</evidence>
<comment type="caution">
    <text evidence="1">The sequence shown here is derived from an EMBL/GenBank/DDBJ whole genome shotgun (WGS) entry which is preliminary data.</text>
</comment>